<accession>A0A917PQG4</accession>
<gene>
    <name evidence="2" type="ORF">GCM10007063_08000</name>
</gene>
<keyword evidence="3" id="KW-1185">Reference proteome</keyword>
<name>A0A917PQG4_9BACI</name>
<reference evidence="2" key="1">
    <citation type="journal article" date="2014" name="Int. J. Syst. Evol. Microbiol.">
        <title>Complete genome sequence of Corynebacterium casei LMG S-19264T (=DSM 44701T), isolated from a smear-ripened cheese.</title>
        <authorList>
            <consortium name="US DOE Joint Genome Institute (JGI-PGF)"/>
            <person name="Walter F."/>
            <person name="Albersmeier A."/>
            <person name="Kalinowski J."/>
            <person name="Ruckert C."/>
        </authorList>
    </citation>
    <scope>NUCLEOTIDE SEQUENCE</scope>
    <source>
        <strain evidence="2">JCM 12580</strain>
    </source>
</reference>
<evidence type="ECO:0000313" key="2">
    <source>
        <dbReference type="EMBL" id="GGJ87943.1"/>
    </source>
</evidence>
<evidence type="ECO:0000313" key="3">
    <source>
        <dbReference type="Proteomes" id="UP000658382"/>
    </source>
</evidence>
<evidence type="ECO:0000259" key="1">
    <source>
        <dbReference type="SMART" id="SM00914"/>
    </source>
</evidence>
<dbReference type="SMART" id="SM00914">
    <property type="entry name" value="IDEAL"/>
    <property type="match status" value="1"/>
</dbReference>
<proteinExistence type="predicted"/>
<protein>
    <recommendedName>
        <fullName evidence="1">IDEAL domain-containing protein</fullName>
    </recommendedName>
</protein>
<comment type="caution">
    <text evidence="2">The sequence shown here is derived from an EMBL/GenBank/DDBJ whole genome shotgun (WGS) entry which is preliminary data.</text>
</comment>
<dbReference type="Gene3D" id="4.10.810.10">
    <property type="entry name" value="Virus Scaffolding Protein, Chain A"/>
    <property type="match status" value="1"/>
</dbReference>
<dbReference type="InterPro" id="IPR014957">
    <property type="entry name" value="IDEAL_dom"/>
</dbReference>
<reference evidence="2" key="2">
    <citation type="submission" date="2020-09" db="EMBL/GenBank/DDBJ databases">
        <authorList>
            <person name="Sun Q."/>
            <person name="Ohkuma M."/>
        </authorList>
    </citation>
    <scope>NUCLEOTIDE SEQUENCE</scope>
    <source>
        <strain evidence="2">JCM 12580</strain>
    </source>
</reference>
<organism evidence="2 3">
    <name type="scientific">Lentibacillus kapialis</name>
    <dbReference type="NCBI Taxonomy" id="340214"/>
    <lineage>
        <taxon>Bacteria</taxon>
        <taxon>Bacillati</taxon>
        <taxon>Bacillota</taxon>
        <taxon>Bacilli</taxon>
        <taxon>Bacillales</taxon>
        <taxon>Bacillaceae</taxon>
        <taxon>Lentibacillus</taxon>
    </lineage>
</organism>
<dbReference type="InterPro" id="IPR027393">
    <property type="entry name" value="Virus_scaffolding_prot_C"/>
</dbReference>
<sequence length="77" mass="9315">MKKQKMTYQLYRYAGKAMKAKRDVPFELKLSAQLVLDEVCFSWNKQKLESAINHAIDTGDRRKFIQLSKEYRHYIWE</sequence>
<dbReference type="AlphaFoldDB" id="A0A917PQG4"/>
<dbReference type="Pfam" id="PF08858">
    <property type="entry name" value="IDEAL"/>
    <property type="match status" value="1"/>
</dbReference>
<dbReference type="RefSeq" id="WP_188631787.1">
    <property type="nucleotide sequence ID" value="NZ_BMNQ01000006.1"/>
</dbReference>
<feature type="domain" description="IDEAL" evidence="1">
    <location>
        <begin position="35"/>
        <end position="71"/>
    </location>
</feature>
<dbReference type="Proteomes" id="UP000658382">
    <property type="component" value="Unassembled WGS sequence"/>
</dbReference>
<dbReference type="EMBL" id="BMNQ01000006">
    <property type="protein sequence ID" value="GGJ87943.1"/>
    <property type="molecule type" value="Genomic_DNA"/>
</dbReference>